<keyword evidence="2" id="KW-0378">Hydrolase</keyword>
<keyword evidence="5" id="KW-1185">Reference proteome</keyword>
<dbReference type="AlphaFoldDB" id="A6GIL7"/>
<dbReference type="GO" id="GO:0047429">
    <property type="term" value="F:nucleoside triphosphate diphosphatase activity"/>
    <property type="evidence" value="ECO:0007669"/>
    <property type="project" value="InterPro"/>
</dbReference>
<comment type="similarity">
    <text evidence="1">Belongs to the HAM1 NTPase family.</text>
</comment>
<evidence type="ECO:0000256" key="2">
    <source>
        <dbReference type="ARBA" id="ARBA00022801"/>
    </source>
</evidence>
<name>A6GIL7_9BACT</name>
<dbReference type="Gene3D" id="3.90.950.10">
    <property type="match status" value="1"/>
</dbReference>
<dbReference type="InterPro" id="IPR002637">
    <property type="entry name" value="RdgB/HAM1"/>
</dbReference>
<dbReference type="CDD" id="cd00515">
    <property type="entry name" value="HAM1"/>
    <property type="match status" value="1"/>
</dbReference>
<evidence type="ECO:0000313" key="4">
    <source>
        <dbReference type="EMBL" id="EDM74303.1"/>
    </source>
</evidence>
<dbReference type="Proteomes" id="UP000005801">
    <property type="component" value="Unassembled WGS sequence"/>
</dbReference>
<comment type="caution">
    <text evidence="4">The sequence shown here is derived from an EMBL/GenBank/DDBJ whole genome shotgun (WGS) entry which is preliminary data.</text>
</comment>
<dbReference type="GO" id="GO:0009117">
    <property type="term" value="P:nucleotide metabolic process"/>
    <property type="evidence" value="ECO:0007669"/>
    <property type="project" value="UniProtKB-KW"/>
</dbReference>
<dbReference type="GO" id="GO:0009143">
    <property type="term" value="P:nucleoside triphosphate catabolic process"/>
    <property type="evidence" value="ECO:0007669"/>
    <property type="project" value="InterPro"/>
</dbReference>
<dbReference type="PANTHER" id="PTHR11067:SF9">
    <property type="entry name" value="INOSINE TRIPHOSPHATE PYROPHOSPHATASE"/>
    <property type="match status" value="1"/>
</dbReference>
<dbReference type="PANTHER" id="PTHR11067">
    <property type="entry name" value="INOSINE TRIPHOSPHATE PYROPHOSPHATASE/HAM1 PROTEIN"/>
    <property type="match status" value="1"/>
</dbReference>
<evidence type="ECO:0000313" key="5">
    <source>
        <dbReference type="Proteomes" id="UP000005801"/>
    </source>
</evidence>
<accession>A6GIL7</accession>
<proteinExistence type="inferred from homology"/>
<sequence length="232" mass="25078">MTRLILASKNEHKISEIADMLGKSRHAKLRAVEVLGIGQAGEALGEAPPEVEETEDSFVGNAVLKADGFARWLRDKGVSPYDIVLADDSGLCVDAFDGAPGVYSARFAGPEATDADNNAKLVAELQARGLEGSPAGYVCMLAMRSVGTRPFDFTIPESTTLFIRGNCLCIEGTCRGEVRIARRGEGGFGYDPHFWIEDGARTFADLDPDQKARRSHRGVAVRRLLSELPLLL</sequence>
<dbReference type="STRING" id="391625.PPSIR1_09351"/>
<keyword evidence="3" id="KW-0546">Nucleotide metabolism</keyword>
<dbReference type="GO" id="GO:0005829">
    <property type="term" value="C:cytosol"/>
    <property type="evidence" value="ECO:0007669"/>
    <property type="project" value="TreeGrafter"/>
</dbReference>
<dbReference type="InterPro" id="IPR029001">
    <property type="entry name" value="ITPase-like_fam"/>
</dbReference>
<dbReference type="RefSeq" id="WP_006976553.1">
    <property type="nucleotide sequence ID" value="NZ_ABCS01000138.1"/>
</dbReference>
<reference evidence="4 5" key="1">
    <citation type="submission" date="2007-06" db="EMBL/GenBank/DDBJ databases">
        <authorList>
            <person name="Shimkets L."/>
            <person name="Ferriera S."/>
            <person name="Johnson J."/>
            <person name="Kravitz S."/>
            <person name="Beeson K."/>
            <person name="Sutton G."/>
            <person name="Rogers Y.-H."/>
            <person name="Friedman R."/>
            <person name="Frazier M."/>
            <person name="Venter J.C."/>
        </authorList>
    </citation>
    <scope>NUCLEOTIDE SEQUENCE [LARGE SCALE GENOMIC DNA]</scope>
    <source>
        <strain evidence="4 5">SIR-1</strain>
    </source>
</reference>
<organism evidence="4 5">
    <name type="scientific">Plesiocystis pacifica SIR-1</name>
    <dbReference type="NCBI Taxonomy" id="391625"/>
    <lineage>
        <taxon>Bacteria</taxon>
        <taxon>Pseudomonadati</taxon>
        <taxon>Myxococcota</taxon>
        <taxon>Polyangia</taxon>
        <taxon>Nannocystales</taxon>
        <taxon>Nannocystaceae</taxon>
        <taxon>Plesiocystis</taxon>
    </lineage>
</organism>
<protein>
    <submittedName>
        <fullName evidence="4">Uncharacterized protein</fullName>
    </submittedName>
</protein>
<dbReference type="EMBL" id="ABCS01000138">
    <property type="protein sequence ID" value="EDM74303.1"/>
    <property type="molecule type" value="Genomic_DNA"/>
</dbReference>
<dbReference type="Pfam" id="PF01725">
    <property type="entry name" value="Ham1p_like"/>
    <property type="match status" value="1"/>
</dbReference>
<evidence type="ECO:0000256" key="3">
    <source>
        <dbReference type="ARBA" id="ARBA00023080"/>
    </source>
</evidence>
<dbReference type="OrthoDB" id="9807456at2"/>
<dbReference type="eggNOG" id="COG0127">
    <property type="taxonomic scope" value="Bacteria"/>
</dbReference>
<gene>
    <name evidence="4" type="ORF">PPSIR1_09351</name>
</gene>
<dbReference type="SUPFAM" id="SSF52972">
    <property type="entry name" value="ITPase-like"/>
    <property type="match status" value="1"/>
</dbReference>
<evidence type="ECO:0000256" key="1">
    <source>
        <dbReference type="ARBA" id="ARBA00008023"/>
    </source>
</evidence>